<dbReference type="Gene3D" id="2.150.10.10">
    <property type="entry name" value="Serralysin-like metalloprotease, C-terminal"/>
    <property type="match status" value="1"/>
</dbReference>
<comment type="caution">
    <text evidence="8">The sequence shown here is derived from an EMBL/GenBank/DDBJ whole genome shotgun (WGS) entry which is preliminary data.</text>
</comment>
<dbReference type="Proteomes" id="UP001597474">
    <property type="component" value="Unassembled WGS sequence"/>
</dbReference>
<dbReference type="InterPro" id="IPR050557">
    <property type="entry name" value="RTX_toxin/Mannuronan_C5-epim"/>
</dbReference>
<keyword evidence="3" id="KW-0964">Secreted</keyword>
<evidence type="ECO:0000256" key="7">
    <source>
        <dbReference type="ARBA" id="ARBA00023136"/>
    </source>
</evidence>
<name>A0ABW5U3N7_9RHOB</name>
<keyword evidence="8" id="KW-0378">Hydrolase</keyword>
<dbReference type="SUPFAM" id="SSF52266">
    <property type="entry name" value="SGNH hydrolase"/>
    <property type="match status" value="1"/>
</dbReference>
<evidence type="ECO:0000256" key="5">
    <source>
        <dbReference type="ARBA" id="ARBA00022737"/>
    </source>
</evidence>
<dbReference type="PROSITE" id="PS00330">
    <property type="entry name" value="HEMOLYSIN_CALCIUM"/>
    <property type="match status" value="1"/>
</dbReference>
<evidence type="ECO:0000256" key="3">
    <source>
        <dbReference type="ARBA" id="ARBA00022525"/>
    </source>
</evidence>
<evidence type="ECO:0000256" key="4">
    <source>
        <dbReference type="ARBA" id="ARBA00022656"/>
    </source>
</evidence>
<organism evidence="8 9">
    <name type="scientific">Sulfitobacter aestuarii</name>
    <dbReference type="NCBI Taxonomy" id="2161676"/>
    <lineage>
        <taxon>Bacteria</taxon>
        <taxon>Pseudomonadati</taxon>
        <taxon>Pseudomonadota</taxon>
        <taxon>Alphaproteobacteria</taxon>
        <taxon>Rhodobacterales</taxon>
        <taxon>Roseobacteraceae</taxon>
        <taxon>Sulfitobacter</taxon>
    </lineage>
</organism>
<evidence type="ECO:0000256" key="6">
    <source>
        <dbReference type="ARBA" id="ARBA00023026"/>
    </source>
</evidence>
<evidence type="ECO:0000256" key="2">
    <source>
        <dbReference type="ARBA" id="ARBA00004613"/>
    </source>
</evidence>
<dbReference type="GO" id="GO:0016787">
    <property type="term" value="F:hydrolase activity"/>
    <property type="evidence" value="ECO:0007669"/>
    <property type="project" value="UniProtKB-KW"/>
</dbReference>
<proteinExistence type="predicted"/>
<dbReference type="EMBL" id="JBHUMP010000011">
    <property type="protein sequence ID" value="MFD2740464.1"/>
    <property type="molecule type" value="Genomic_DNA"/>
</dbReference>
<sequence>MPDEIRSIRLAAKDWPMSIHNAHVSYFGDSLTDVGVIFGALVDALTEQILPVLIADLGPDPTPEEIAIARQQAGLLAEQQALAQTQGSELGPQKAVTNEFTHATYFADLTGHPIANFANAGARALGSQEPFGDGTGYDSNLGAQLDRFVAASSGTVSADSKAVLFIGLNDFRDIVGDTLEDPDASILEVLGAVQFALSNLPAALEDAARRLSDAGIGTVYFGTLPSPTFFPGADDLDSFSAGLSDIVLGIYNGLLTQRAQSLRSEGIDVQIIDYAALSEAIAEDPSGFGIVAERSDLLIDGSGFDSDQVGFWDPIHPAEAVHQAWGAFTAFVMEGGSTSSLSDFGTLNIQDNGNNAVFANGGNDTVIALDGDDIVFGGTGADRLFVGEGDDIASGGAGDDILRGKDGDDLISGGSGNDTVYGGSGNDVLIDGLGSDVVRGGWGDDTFIFIENILEGDSSPSQDYFRGGIGSDTLYLVLDAPTFGAFETDGAASVLDALGISASSIETVIAINGRDQVEDVLGDRAWFQEADYWGLVPAPTDVPAV</sequence>
<dbReference type="RefSeq" id="WP_386375005.1">
    <property type="nucleotide sequence ID" value="NZ_JBHUMP010000011.1"/>
</dbReference>
<dbReference type="Pfam" id="PF00657">
    <property type="entry name" value="Lipase_GDSL"/>
    <property type="match status" value="1"/>
</dbReference>
<dbReference type="InterPro" id="IPR036514">
    <property type="entry name" value="SGNH_hydro_sf"/>
</dbReference>
<dbReference type="Pfam" id="PF00353">
    <property type="entry name" value="HemolysinCabind"/>
    <property type="match status" value="3"/>
</dbReference>
<dbReference type="InterPro" id="IPR001087">
    <property type="entry name" value="GDSL"/>
</dbReference>
<accession>A0ABW5U3N7</accession>
<gene>
    <name evidence="8" type="ORF">ACFSUD_12830</name>
</gene>
<dbReference type="PANTHER" id="PTHR38340:SF1">
    <property type="entry name" value="S-LAYER PROTEIN"/>
    <property type="match status" value="1"/>
</dbReference>
<keyword evidence="9" id="KW-1185">Reference proteome</keyword>
<dbReference type="PRINTS" id="PR01488">
    <property type="entry name" value="RTXTOXINA"/>
</dbReference>
<dbReference type="PANTHER" id="PTHR38340">
    <property type="entry name" value="S-LAYER PROTEIN"/>
    <property type="match status" value="1"/>
</dbReference>
<reference evidence="9" key="1">
    <citation type="journal article" date="2019" name="Int. J. Syst. Evol. Microbiol.">
        <title>The Global Catalogue of Microorganisms (GCM) 10K type strain sequencing project: providing services to taxonomists for standard genome sequencing and annotation.</title>
        <authorList>
            <consortium name="The Broad Institute Genomics Platform"/>
            <consortium name="The Broad Institute Genome Sequencing Center for Infectious Disease"/>
            <person name="Wu L."/>
            <person name="Ma J."/>
        </authorList>
    </citation>
    <scope>NUCLEOTIDE SEQUENCE [LARGE SCALE GENOMIC DNA]</scope>
    <source>
        <strain evidence="9">TISTR 2562</strain>
    </source>
</reference>
<dbReference type="InterPro" id="IPR001343">
    <property type="entry name" value="Hemolysn_Ca-bd"/>
</dbReference>
<evidence type="ECO:0000313" key="9">
    <source>
        <dbReference type="Proteomes" id="UP001597474"/>
    </source>
</evidence>
<evidence type="ECO:0000313" key="8">
    <source>
        <dbReference type="EMBL" id="MFD2740464.1"/>
    </source>
</evidence>
<protein>
    <submittedName>
        <fullName evidence="8">SGNH/GDSL hydrolase family protein</fullName>
    </submittedName>
</protein>
<dbReference type="Gene3D" id="3.40.50.1110">
    <property type="entry name" value="SGNH hydrolase"/>
    <property type="match status" value="1"/>
</dbReference>
<dbReference type="InterPro" id="IPR003995">
    <property type="entry name" value="RTX_toxin_determinant-A"/>
</dbReference>
<dbReference type="SUPFAM" id="SSF51120">
    <property type="entry name" value="beta-Roll"/>
    <property type="match status" value="1"/>
</dbReference>
<comment type="subcellular location">
    <subcellularLocation>
        <location evidence="1">Membrane</location>
    </subcellularLocation>
    <subcellularLocation>
        <location evidence="2">Secreted</location>
    </subcellularLocation>
</comment>
<keyword evidence="4" id="KW-0800">Toxin</keyword>
<keyword evidence="5" id="KW-0677">Repeat</keyword>
<keyword evidence="6" id="KW-0843">Virulence</keyword>
<dbReference type="InterPro" id="IPR018511">
    <property type="entry name" value="Hemolysin-typ_Ca-bd_CS"/>
</dbReference>
<evidence type="ECO:0000256" key="1">
    <source>
        <dbReference type="ARBA" id="ARBA00004370"/>
    </source>
</evidence>
<dbReference type="InterPro" id="IPR011049">
    <property type="entry name" value="Serralysin-like_metalloprot_C"/>
</dbReference>
<dbReference type="PRINTS" id="PR00313">
    <property type="entry name" value="CABNDNGRPT"/>
</dbReference>
<keyword evidence="7" id="KW-0472">Membrane</keyword>